<keyword evidence="2" id="KW-0808">Transferase</keyword>
<evidence type="ECO:0000313" key="3">
    <source>
        <dbReference type="Proteomes" id="UP000267400"/>
    </source>
</evidence>
<evidence type="ECO:0000313" key="2">
    <source>
        <dbReference type="EMBL" id="RTR05340.1"/>
    </source>
</evidence>
<accession>A0A3S0JXL4</accession>
<feature type="domain" description="Polysaccharide pyruvyl transferase" evidence="1">
    <location>
        <begin position="89"/>
        <end position="363"/>
    </location>
</feature>
<gene>
    <name evidence="2" type="ORF">EKG36_07080</name>
</gene>
<dbReference type="OrthoDB" id="1123495at2"/>
<evidence type="ECO:0000259" key="1">
    <source>
        <dbReference type="Pfam" id="PF04230"/>
    </source>
</evidence>
<name>A0A3S0JXL4_9GAMM</name>
<proteinExistence type="predicted"/>
<dbReference type="RefSeq" id="WP_126482476.1">
    <property type="nucleotide sequence ID" value="NZ_RXNS01000005.1"/>
</dbReference>
<comment type="caution">
    <text evidence="2">The sequence shown here is derived from an EMBL/GenBank/DDBJ whole genome shotgun (WGS) entry which is preliminary data.</text>
</comment>
<dbReference type="AlphaFoldDB" id="A0A3S0JXL4"/>
<organism evidence="2 3">
    <name type="scientific">Halomonas nitroreducens</name>
    <dbReference type="NCBI Taxonomy" id="447425"/>
    <lineage>
        <taxon>Bacteria</taxon>
        <taxon>Pseudomonadati</taxon>
        <taxon>Pseudomonadota</taxon>
        <taxon>Gammaproteobacteria</taxon>
        <taxon>Oceanospirillales</taxon>
        <taxon>Halomonadaceae</taxon>
        <taxon>Halomonas</taxon>
    </lineage>
</organism>
<keyword evidence="3" id="KW-1185">Reference proteome</keyword>
<reference evidence="2 3" key="1">
    <citation type="submission" date="2018-12" db="EMBL/GenBank/DDBJ databases">
        <authorList>
            <person name="Yu L."/>
        </authorList>
    </citation>
    <scope>NUCLEOTIDE SEQUENCE [LARGE SCALE GENOMIC DNA]</scope>
    <source>
        <strain evidence="2 3">11S</strain>
    </source>
</reference>
<dbReference type="InterPro" id="IPR007345">
    <property type="entry name" value="Polysacch_pyruvyl_Trfase"/>
</dbReference>
<dbReference type="PANTHER" id="PTHR36836">
    <property type="entry name" value="COLANIC ACID BIOSYNTHESIS PROTEIN WCAK"/>
    <property type="match status" value="1"/>
</dbReference>
<dbReference type="Proteomes" id="UP000267400">
    <property type="component" value="Unassembled WGS sequence"/>
</dbReference>
<dbReference type="EMBL" id="RXNS01000005">
    <property type="protein sequence ID" value="RTR05340.1"/>
    <property type="molecule type" value="Genomic_DNA"/>
</dbReference>
<dbReference type="GO" id="GO:0016740">
    <property type="term" value="F:transferase activity"/>
    <property type="evidence" value="ECO:0007669"/>
    <property type="project" value="UniProtKB-KW"/>
</dbReference>
<protein>
    <submittedName>
        <fullName evidence="2">Polysaccharide pyruvyl transferase family protein</fullName>
    </submittedName>
</protein>
<dbReference type="PANTHER" id="PTHR36836:SF1">
    <property type="entry name" value="COLANIC ACID BIOSYNTHESIS PROTEIN WCAK"/>
    <property type="match status" value="1"/>
</dbReference>
<sequence>MNDNTSSPNRQEHEPSHRIRVCLVNDTSNTHNWGARATSQALRTLIHEAGGTVEHTLYESRLTAPQYADRRSLDGVAGRLPGGAAPRRIGRGVLNRLARYYPDAVPACWAEFDAKARAVMDGRALRDIRQALTNSDLVMISGEGCIYGNLRQSRMLFFIAYLARCWLDKETALVNHSADLAHPVLSAIAREVYPRLDEVVFREADSARACGDWCRPRIAADAAYRLTPAPPEAWLPIAARPGYFDGWPSRAARFDPARPYVCVGGSSSYLRRGHRSIDPVAGYVALCRRLAADIAPVLLVAASWQDERIFRAVAAELDMPLVGIATPVQQAIDIIGNALAYVGGRWHSGVFAHAGGTPTVALGAYTPKMQALLHHAGLPGEPFDPFALASQSAAIIRQTRDLIDQGEALRERLRATARRSACYAEQNVGILAARHAQRVSHSMVIS</sequence>
<dbReference type="Pfam" id="PF04230">
    <property type="entry name" value="PS_pyruv_trans"/>
    <property type="match status" value="1"/>
</dbReference>